<evidence type="ECO:0000313" key="5">
    <source>
        <dbReference type="Proteomes" id="UP000230859"/>
    </source>
</evidence>
<sequence>MKHTLKQMMVGSLFLSLIATAGAGHAWAAELKIAYVNIGQVFDDYEKTKKFDQELQDIGKKKQEARDAIVYEIRRLRDEQALLAQDKKADVQGKIEAKLKELEEFDQGAQQELSDKRNTIMQEILSDIDALLKQYGERKGYDFIFNERAMVYKTDKYDHTKEVLNELNNEYKKKKK</sequence>
<dbReference type="EMBL" id="PCVY01000013">
    <property type="protein sequence ID" value="PIQ87376.1"/>
    <property type="molecule type" value="Genomic_DNA"/>
</dbReference>
<dbReference type="GO" id="GO:0050821">
    <property type="term" value="P:protein stabilization"/>
    <property type="evidence" value="ECO:0007669"/>
    <property type="project" value="TreeGrafter"/>
</dbReference>
<dbReference type="PANTHER" id="PTHR35089:SF1">
    <property type="entry name" value="CHAPERONE PROTEIN SKP"/>
    <property type="match status" value="1"/>
</dbReference>
<accession>A0A2H0LSN9</accession>
<name>A0A2H0LSN9_9BACT</name>
<feature type="signal peptide" evidence="3">
    <location>
        <begin position="1"/>
        <end position="28"/>
    </location>
</feature>
<gene>
    <name evidence="4" type="ORF">COV74_01030</name>
</gene>
<dbReference type="SUPFAM" id="SSF111384">
    <property type="entry name" value="OmpH-like"/>
    <property type="match status" value="1"/>
</dbReference>
<dbReference type="GO" id="GO:0005829">
    <property type="term" value="C:cytosol"/>
    <property type="evidence" value="ECO:0007669"/>
    <property type="project" value="TreeGrafter"/>
</dbReference>
<dbReference type="Pfam" id="PF03938">
    <property type="entry name" value="OmpH"/>
    <property type="match status" value="1"/>
</dbReference>
<dbReference type="Gene3D" id="3.30.910.20">
    <property type="entry name" value="Skp domain"/>
    <property type="match status" value="1"/>
</dbReference>
<proteinExistence type="inferred from homology"/>
<dbReference type="SMART" id="SM00935">
    <property type="entry name" value="OmpH"/>
    <property type="match status" value="1"/>
</dbReference>
<dbReference type="PANTHER" id="PTHR35089">
    <property type="entry name" value="CHAPERONE PROTEIN SKP"/>
    <property type="match status" value="1"/>
</dbReference>
<evidence type="ECO:0000256" key="3">
    <source>
        <dbReference type="SAM" id="SignalP"/>
    </source>
</evidence>
<reference evidence="4 5" key="1">
    <citation type="submission" date="2017-09" db="EMBL/GenBank/DDBJ databases">
        <title>Depth-based differentiation of microbial function through sediment-hosted aquifers and enrichment of novel symbionts in the deep terrestrial subsurface.</title>
        <authorList>
            <person name="Probst A.J."/>
            <person name="Ladd B."/>
            <person name="Jarett J.K."/>
            <person name="Geller-Mcgrath D.E."/>
            <person name="Sieber C.M."/>
            <person name="Emerson J.B."/>
            <person name="Anantharaman K."/>
            <person name="Thomas B.C."/>
            <person name="Malmstrom R."/>
            <person name="Stieglmeier M."/>
            <person name="Klingl A."/>
            <person name="Woyke T."/>
            <person name="Ryan C.M."/>
            <person name="Banfield J.F."/>
        </authorList>
    </citation>
    <scope>NUCLEOTIDE SEQUENCE [LARGE SCALE GENOMIC DNA]</scope>
    <source>
        <strain evidence="4">CG11_big_fil_rev_8_21_14_0_20_45_26</strain>
    </source>
</reference>
<feature type="chain" id="PRO_5013943748" description="Molecular chaperone Skp" evidence="3">
    <location>
        <begin position="29"/>
        <end position="176"/>
    </location>
</feature>
<dbReference type="GO" id="GO:0051082">
    <property type="term" value="F:unfolded protein binding"/>
    <property type="evidence" value="ECO:0007669"/>
    <property type="project" value="InterPro"/>
</dbReference>
<evidence type="ECO:0000256" key="1">
    <source>
        <dbReference type="ARBA" id="ARBA00009091"/>
    </source>
</evidence>
<dbReference type="InterPro" id="IPR024930">
    <property type="entry name" value="Skp_dom_sf"/>
</dbReference>
<evidence type="ECO:0000256" key="2">
    <source>
        <dbReference type="ARBA" id="ARBA00022729"/>
    </source>
</evidence>
<dbReference type="InterPro" id="IPR005632">
    <property type="entry name" value="Chaperone_Skp"/>
</dbReference>
<evidence type="ECO:0000313" key="4">
    <source>
        <dbReference type="EMBL" id="PIQ87376.1"/>
    </source>
</evidence>
<dbReference type="AlphaFoldDB" id="A0A2H0LSN9"/>
<dbReference type="Proteomes" id="UP000230859">
    <property type="component" value="Unassembled WGS sequence"/>
</dbReference>
<comment type="similarity">
    <text evidence="1">Belongs to the Skp family.</text>
</comment>
<comment type="caution">
    <text evidence="4">The sequence shown here is derived from an EMBL/GenBank/DDBJ whole genome shotgun (WGS) entry which is preliminary data.</text>
</comment>
<organism evidence="4 5">
    <name type="scientific">Candidatus Abzuiibacterium crystallinum</name>
    <dbReference type="NCBI Taxonomy" id="1974748"/>
    <lineage>
        <taxon>Bacteria</taxon>
        <taxon>Pseudomonadati</taxon>
        <taxon>Candidatus Omnitrophota</taxon>
        <taxon>Candidatus Abzuiibacterium</taxon>
    </lineage>
</organism>
<keyword evidence="2 3" id="KW-0732">Signal</keyword>
<evidence type="ECO:0008006" key="6">
    <source>
        <dbReference type="Google" id="ProtNLM"/>
    </source>
</evidence>
<protein>
    <recommendedName>
        <fullName evidence="6">Molecular chaperone Skp</fullName>
    </recommendedName>
</protein>